<sequence length="142" mass="16901">MHITTSFLTKENSHCIHFALVVVDCRCPKKAFYVLDPVNKKKNEIPDLRIKLNKFFMRVYAGAKPLKEDGDGEEAEYIRLNGQRTSYDCVIYVMKWLETIDPQKIKSRKRYQYKAWTQEEIDVFRLEYGPNILLHKLNKIRD</sequence>
<dbReference type="Proteomes" id="UP000289738">
    <property type="component" value="Chromosome B05"/>
</dbReference>
<dbReference type="Gene3D" id="3.40.395.10">
    <property type="entry name" value="Adenoviral Proteinase, Chain A"/>
    <property type="match status" value="1"/>
</dbReference>
<comment type="caution">
    <text evidence="1">The sequence shown here is derived from an EMBL/GenBank/DDBJ whole genome shotgun (WGS) entry which is preliminary data.</text>
</comment>
<protein>
    <recommendedName>
        <fullName evidence="3">Ubiquitin-like protease family profile domain-containing protein</fullName>
    </recommendedName>
</protein>
<accession>A0A444Z339</accession>
<dbReference type="EMBL" id="SDMP01000015">
    <property type="protein sequence ID" value="RYR08617.1"/>
    <property type="molecule type" value="Genomic_DNA"/>
</dbReference>
<organism evidence="1 2">
    <name type="scientific">Arachis hypogaea</name>
    <name type="common">Peanut</name>
    <dbReference type="NCBI Taxonomy" id="3818"/>
    <lineage>
        <taxon>Eukaryota</taxon>
        <taxon>Viridiplantae</taxon>
        <taxon>Streptophyta</taxon>
        <taxon>Embryophyta</taxon>
        <taxon>Tracheophyta</taxon>
        <taxon>Spermatophyta</taxon>
        <taxon>Magnoliopsida</taxon>
        <taxon>eudicotyledons</taxon>
        <taxon>Gunneridae</taxon>
        <taxon>Pentapetalae</taxon>
        <taxon>rosids</taxon>
        <taxon>fabids</taxon>
        <taxon>Fabales</taxon>
        <taxon>Fabaceae</taxon>
        <taxon>Papilionoideae</taxon>
        <taxon>50 kb inversion clade</taxon>
        <taxon>dalbergioids sensu lato</taxon>
        <taxon>Dalbergieae</taxon>
        <taxon>Pterocarpus clade</taxon>
        <taxon>Arachis</taxon>
    </lineage>
</organism>
<name>A0A444Z339_ARAHY</name>
<dbReference type="AlphaFoldDB" id="A0A444Z339"/>
<evidence type="ECO:0000313" key="2">
    <source>
        <dbReference type="Proteomes" id="UP000289738"/>
    </source>
</evidence>
<dbReference type="InterPro" id="IPR038765">
    <property type="entry name" value="Papain-like_cys_pep_sf"/>
</dbReference>
<proteinExistence type="predicted"/>
<evidence type="ECO:0008006" key="3">
    <source>
        <dbReference type="Google" id="ProtNLM"/>
    </source>
</evidence>
<reference evidence="1 2" key="1">
    <citation type="submission" date="2019-01" db="EMBL/GenBank/DDBJ databases">
        <title>Sequencing of cultivated peanut Arachis hypogaea provides insights into genome evolution and oil improvement.</title>
        <authorList>
            <person name="Chen X."/>
        </authorList>
    </citation>
    <scope>NUCLEOTIDE SEQUENCE [LARGE SCALE GENOMIC DNA]</scope>
    <source>
        <strain evidence="2">cv. Fuhuasheng</strain>
        <tissue evidence="1">Leaves</tissue>
    </source>
</reference>
<gene>
    <name evidence="1" type="ORF">Ahy_B05g076391</name>
</gene>
<keyword evidence="2" id="KW-1185">Reference proteome</keyword>
<dbReference type="SUPFAM" id="SSF54001">
    <property type="entry name" value="Cysteine proteinases"/>
    <property type="match status" value="1"/>
</dbReference>
<evidence type="ECO:0000313" key="1">
    <source>
        <dbReference type="EMBL" id="RYR08617.1"/>
    </source>
</evidence>